<dbReference type="EMBL" id="CAJVAP010000005">
    <property type="protein sequence ID" value="CAG7602675.1"/>
    <property type="molecule type" value="Genomic_DNA"/>
</dbReference>
<accession>A0A916NV40</accession>
<proteinExistence type="predicted"/>
<dbReference type="AlphaFoldDB" id="A0A916NV40"/>
<evidence type="ECO:0000256" key="1">
    <source>
        <dbReference type="SAM" id="SignalP"/>
    </source>
</evidence>
<sequence>MRRRFVPVAAAATLVLAGLTGCAGSAGSAAACVNPLQPGPLSDGVQLGGATGITVTGPTSVLNAQRSVLEKSDTGADRIVPGGIVTANVDIYDAVSGQLLDQRAAAPHLALPESMVGDVTAALEGEQSDSVSIDALIATALMCATPGETLVVASTAAQSMASQLGLNAAVAVIDVLDAAGPRAEGATRGLPGGFPAVATDETGRPGIVLPPQAAPTTMQVAPRIVGTGNKVTAQSSVIGHALTVSWNGEVVANTWDSGMTAFGTEESANPSYTFRAQLTGYPAGSQVVILDPNDGDPVVHVVDILAVG</sequence>
<evidence type="ECO:0008006" key="4">
    <source>
        <dbReference type="Google" id="ProtNLM"/>
    </source>
</evidence>
<evidence type="ECO:0000313" key="2">
    <source>
        <dbReference type="EMBL" id="CAG7602675.1"/>
    </source>
</evidence>
<feature type="chain" id="PRO_5037226241" description="Bacterial spore germination immunoglobulin-like domain-containing protein" evidence="1">
    <location>
        <begin position="32"/>
        <end position="308"/>
    </location>
</feature>
<keyword evidence="3" id="KW-1185">Reference proteome</keyword>
<keyword evidence="1" id="KW-0732">Signal</keyword>
<feature type="signal peptide" evidence="1">
    <location>
        <begin position="1"/>
        <end position="31"/>
    </location>
</feature>
<dbReference type="PROSITE" id="PS51257">
    <property type="entry name" value="PROKAR_LIPOPROTEIN"/>
    <property type="match status" value="1"/>
</dbReference>
<dbReference type="Proteomes" id="UP000693892">
    <property type="component" value="Unassembled WGS sequence"/>
</dbReference>
<evidence type="ECO:0000313" key="3">
    <source>
        <dbReference type="Proteomes" id="UP000693892"/>
    </source>
</evidence>
<dbReference type="RefSeq" id="WP_218114205.1">
    <property type="nucleotide sequence ID" value="NZ_CAJVAP010000005.1"/>
</dbReference>
<gene>
    <name evidence="2" type="ORF">LEUCIP111803_00580</name>
</gene>
<organism evidence="2 3">
    <name type="scientific">Leucobacter soli</name>
    <dbReference type="NCBI Taxonomy" id="2812850"/>
    <lineage>
        <taxon>Bacteria</taxon>
        <taxon>Bacillati</taxon>
        <taxon>Actinomycetota</taxon>
        <taxon>Actinomycetes</taxon>
        <taxon>Micrococcales</taxon>
        <taxon>Microbacteriaceae</taxon>
        <taxon>Leucobacter</taxon>
    </lineage>
</organism>
<comment type="caution">
    <text evidence="2">The sequence shown here is derived from an EMBL/GenBank/DDBJ whole genome shotgun (WGS) entry which is preliminary data.</text>
</comment>
<protein>
    <recommendedName>
        <fullName evidence="4">Bacterial spore germination immunoglobulin-like domain-containing protein</fullName>
    </recommendedName>
</protein>
<reference evidence="2" key="1">
    <citation type="submission" date="2021-06" db="EMBL/GenBank/DDBJ databases">
        <authorList>
            <person name="Criscuolo A."/>
        </authorList>
    </citation>
    <scope>NUCLEOTIDE SEQUENCE</scope>
    <source>
        <strain evidence="2">CIP111803</strain>
    </source>
</reference>
<name>A0A916NV40_9MICO</name>